<dbReference type="CDD" id="cd06261">
    <property type="entry name" value="TM_PBP2"/>
    <property type="match status" value="1"/>
</dbReference>
<proteinExistence type="inferred from homology"/>
<dbReference type="GO" id="GO:0055085">
    <property type="term" value="P:transmembrane transport"/>
    <property type="evidence" value="ECO:0007669"/>
    <property type="project" value="InterPro"/>
</dbReference>
<keyword evidence="3 6" id="KW-0812">Transmembrane</keyword>
<comment type="similarity">
    <text evidence="6">Belongs to the binding-protein-dependent transport system permease family.</text>
</comment>
<comment type="subcellular location">
    <subcellularLocation>
        <location evidence="6">Cell membrane</location>
        <topology evidence="6">Multi-pass membrane protein</topology>
    </subcellularLocation>
    <subcellularLocation>
        <location evidence="1">Membrane</location>
        <topology evidence="1">Multi-pass membrane protein</topology>
    </subcellularLocation>
</comment>
<gene>
    <name evidence="8" type="ORF">G3T37_00455</name>
</gene>
<feature type="transmembrane region" description="Helical" evidence="6">
    <location>
        <begin position="148"/>
        <end position="167"/>
    </location>
</feature>
<evidence type="ECO:0000313" key="9">
    <source>
        <dbReference type="Proteomes" id="UP000479756"/>
    </source>
</evidence>
<evidence type="ECO:0000256" key="6">
    <source>
        <dbReference type="RuleBase" id="RU363032"/>
    </source>
</evidence>
<keyword evidence="9" id="KW-1185">Reference proteome</keyword>
<dbReference type="GO" id="GO:0005886">
    <property type="term" value="C:plasma membrane"/>
    <property type="evidence" value="ECO:0007669"/>
    <property type="project" value="UniProtKB-SubCell"/>
</dbReference>
<evidence type="ECO:0000256" key="2">
    <source>
        <dbReference type="ARBA" id="ARBA00022448"/>
    </source>
</evidence>
<comment type="caution">
    <text evidence="8">The sequence shown here is derived from an EMBL/GenBank/DDBJ whole genome shotgun (WGS) entry which is preliminary data.</text>
</comment>
<keyword evidence="5 6" id="KW-0472">Membrane</keyword>
<feature type="domain" description="ABC transmembrane type-1" evidence="7">
    <location>
        <begin position="15"/>
        <end position="196"/>
    </location>
</feature>
<evidence type="ECO:0000256" key="1">
    <source>
        <dbReference type="ARBA" id="ARBA00004141"/>
    </source>
</evidence>
<sequence length="225" mass="23984">MDWVWRSLPMIWGLVVDHVAVSVPPIILGFILSIPLGYWASRSRVARAILLGLGSVLYTIPALVLIVVLPVALGTAILDPQNLLRALTVYAIAIMVRSSTDAFSSVSDDVRESARAIGYSGVQRFFAVELPLAGPVLLAGVRVVSVSTVSLATVGAVIGISTLGQLFTNGFQLDFQIEIVTGIVAVLIVAAVFDVIITTVGRLLMPWNRRPARTRASRRPAGVTA</sequence>
<dbReference type="AlphaFoldDB" id="A0A7C9TP94"/>
<feature type="transmembrane region" description="Helical" evidence="6">
    <location>
        <begin position="48"/>
        <end position="73"/>
    </location>
</feature>
<evidence type="ECO:0000256" key="3">
    <source>
        <dbReference type="ARBA" id="ARBA00022692"/>
    </source>
</evidence>
<reference evidence="8 9" key="1">
    <citation type="journal article" date="2014" name="Int. J. Syst. Evol. Microbiol.">
        <title>Description of Galbitalea soli gen. nov., sp. nov., and Frondihabitans sucicola sp. nov.</title>
        <authorList>
            <person name="Kim S.J."/>
            <person name="Lim J.M."/>
            <person name="Ahn J.H."/>
            <person name="Weon H.Y."/>
            <person name="Hamada M."/>
            <person name="Suzuki K."/>
            <person name="Ahn T.Y."/>
            <person name="Kwon S.W."/>
        </authorList>
    </citation>
    <scope>NUCLEOTIDE SEQUENCE [LARGE SCALE GENOMIC DNA]</scope>
    <source>
        <strain evidence="8 9">NBRC 108727</strain>
    </source>
</reference>
<dbReference type="Pfam" id="PF00528">
    <property type="entry name" value="BPD_transp_1"/>
    <property type="match status" value="1"/>
</dbReference>
<dbReference type="PANTHER" id="PTHR30177">
    <property type="entry name" value="GLYCINE BETAINE/L-PROLINE TRANSPORT SYSTEM PERMEASE PROTEIN PROW"/>
    <property type="match status" value="1"/>
</dbReference>
<evidence type="ECO:0000256" key="5">
    <source>
        <dbReference type="ARBA" id="ARBA00023136"/>
    </source>
</evidence>
<evidence type="ECO:0000256" key="4">
    <source>
        <dbReference type="ARBA" id="ARBA00022989"/>
    </source>
</evidence>
<feature type="transmembrane region" description="Helical" evidence="6">
    <location>
        <begin position="179"/>
        <end position="205"/>
    </location>
</feature>
<organism evidence="8 9">
    <name type="scientific">Galbitalea soli</name>
    <dbReference type="NCBI Taxonomy" id="1268042"/>
    <lineage>
        <taxon>Bacteria</taxon>
        <taxon>Bacillati</taxon>
        <taxon>Actinomycetota</taxon>
        <taxon>Actinomycetes</taxon>
        <taxon>Micrococcales</taxon>
        <taxon>Microbacteriaceae</taxon>
        <taxon>Galbitalea</taxon>
    </lineage>
</organism>
<dbReference type="InterPro" id="IPR000515">
    <property type="entry name" value="MetI-like"/>
</dbReference>
<dbReference type="PROSITE" id="PS50928">
    <property type="entry name" value="ABC_TM1"/>
    <property type="match status" value="1"/>
</dbReference>
<keyword evidence="2 6" id="KW-0813">Transport</keyword>
<name>A0A7C9TP94_9MICO</name>
<dbReference type="Proteomes" id="UP000479756">
    <property type="component" value="Unassembled WGS sequence"/>
</dbReference>
<keyword evidence="4 6" id="KW-1133">Transmembrane helix</keyword>
<dbReference type="InterPro" id="IPR035906">
    <property type="entry name" value="MetI-like_sf"/>
</dbReference>
<dbReference type="Gene3D" id="1.10.3720.10">
    <property type="entry name" value="MetI-like"/>
    <property type="match status" value="1"/>
</dbReference>
<evidence type="ECO:0000259" key="7">
    <source>
        <dbReference type="PROSITE" id="PS50928"/>
    </source>
</evidence>
<evidence type="ECO:0000313" key="8">
    <source>
        <dbReference type="EMBL" id="NEM89824.1"/>
    </source>
</evidence>
<dbReference type="GO" id="GO:0031460">
    <property type="term" value="P:glycine betaine transport"/>
    <property type="evidence" value="ECO:0007669"/>
    <property type="project" value="TreeGrafter"/>
</dbReference>
<feature type="transmembrane region" description="Helical" evidence="6">
    <location>
        <begin position="20"/>
        <end position="41"/>
    </location>
</feature>
<dbReference type="InterPro" id="IPR051204">
    <property type="entry name" value="ABC_transp_perm/SBD"/>
</dbReference>
<dbReference type="SUPFAM" id="SSF161098">
    <property type="entry name" value="MetI-like"/>
    <property type="match status" value="1"/>
</dbReference>
<dbReference type="EMBL" id="JAAGWZ010000001">
    <property type="protein sequence ID" value="NEM89824.1"/>
    <property type="molecule type" value="Genomic_DNA"/>
</dbReference>
<feature type="transmembrane region" description="Helical" evidence="6">
    <location>
        <begin position="122"/>
        <end position="141"/>
    </location>
</feature>
<accession>A0A7C9TP94</accession>
<protein>
    <submittedName>
        <fullName evidence="8">ABC transporter permease subunit</fullName>
    </submittedName>
</protein>
<dbReference type="PANTHER" id="PTHR30177:SF4">
    <property type="entry name" value="OSMOPROTECTANT IMPORT PERMEASE PROTEIN OSMW"/>
    <property type="match status" value="1"/>
</dbReference>